<dbReference type="HOGENOM" id="CLU_085757_1_0_1"/>
<evidence type="ECO:0000256" key="5">
    <source>
        <dbReference type="ARBA" id="ARBA00023274"/>
    </source>
</evidence>
<reference evidence="8" key="1">
    <citation type="submission" date="2011-07" db="EMBL/GenBank/DDBJ databases">
        <title>The Genome Sequence of Exophiala (Wangiella) dermatitidis NIH/UT8656.</title>
        <authorList>
            <consortium name="The Broad Institute Genome Sequencing Platform"/>
            <person name="Cuomo C."/>
            <person name="Wang Z."/>
            <person name="Hunicke-Smith S."/>
            <person name="Szanislo P.J."/>
            <person name="Earl A."/>
            <person name="Young S.K."/>
            <person name="Zeng Q."/>
            <person name="Gargeya S."/>
            <person name="Fitzgerald M."/>
            <person name="Haas B."/>
            <person name="Abouelleil A."/>
            <person name="Alvarado L."/>
            <person name="Arachchi H.M."/>
            <person name="Berlin A."/>
            <person name="Brown A."/>
            <person name="Chapman S.B."/>
            <person name="Chen Z."/>
            <person name="Dunbar C."/>
            <person name="Freedman E."/>
            <person name="Gearin G."/>
            <person name="Gellesch M."/>
            <person name="Goldberg J."/>
            <person name="Griggs A."/>
            <person name="Gujja S."/>
            <person name="Heiman D."/>
            <person name="Howarth C."/>
            <person name="Larson L."/>
            <person name="Lui A."/>
            <person name="MacDonald P.J.P."/>
            <person name="Montmayeur A."/>
            <person name="Murphy C."/>
            <person name="Neiman D."/>
            <person name="Pearson M."/>
            <person name="Priest M."/>
            <person name="Roberts A."/>
            <person name="Saif S."/>
            <person name="Shea T."/>
            <person name="Shenoy N."/>
            <person name="Sisk P."/>
            <person name="Stolte C."/>
            <person name="Sykes S."/>
            <person name="Wortman J."/>
            <person name="Nusbaum C."/>
            <person name="Birren B."/>
        </authorList>
    </citation>
    <scope>NUCLEOTIDE SEQUENCE</scope>
    <source>
        <strain evidence="8">NIH/UT8656</strain>
    </source>
</reference>
<evidence type="ECO:0000313" key="8">
    <source>
        <dbReference type="EMBL" id="EHY58725.1"/>
    </source>
</evidence>
<dbReference type="Gene3D" id="3.30.780.10">
    <property type="entry name" value="SUI1-like domain"/>
    <property type="match status" value="1"/>
</dbReference>
<keyword evidence="3" id="KW-0689">Ribosomal protein</keyword>
<dbReference type="OMA" id="AGGSKHI"/>
<keyword evidence="5" id="KW-0687">Ribonucleoprotein</keyword>
<dbReference type="Pfam" id="PF05046">
    <property type="entry name" value="Img2"/>
    <property type="match status" value="1"/>
</dbReference>
<sequence length="190" mass="21609">MRPPSTMLLRSLLRPEQPLCQMQIRSKSNWMPREKYAKITLLDKLHRRQKDAVRRERQSSQQRAEKMTFESLPHPPPSAVQSATPSPQAGPTPTVSPLPFKINRTPSSNLPIYESSKAGGSKHITSIRKISGDLNELASRIRSALGLQQHIVDVKGRRKETVAINWTTRQVVVRGWRGPEIKKWAEFNGF</sequence>
<evidence type="ECO:0000256" key="2">
    <source>
        <dbReference type="ARBA" id="ARBA00005677"/>
    </source>
</evidence>
<evidence type="ECO:0000313" key="9">
    <source>
        <dbReference type="Proteomes" id="UP000007304"/>
    </source>
</evidence>
<dbReference type="InParanoid" id="H6C293"/>
<dbReference type="EMBL" id="JH226134">
    <property type="protein sequence ID" value="EHY58725.1"/>
    <property type="molecule type" value="Genomic_DNA"/>
</dbReference>
<proteinExistence type="inferred from homology"/>
<dbReference type="VEuPathDB" id="FungiDB:HMPREF1120_06728"/>
<evidence type="ECO:0000256" key="1">
    <source>
        <dbReference type="ARBA" id="ARBA00004173"/>
    </source>
</evidence>
<dbReference type="PANTHER" id="PTHR13477">
    <property type="entry name" value="MITOCHONDRIAL 39S RIBOSOMAL PROTEIN L49"/>
    <property type="match status" value="1"/>
</dbReference>
<evidence type="ECO:0000256" key="3">
    <source>
        <dbReference type="ARBA" id="ARBA00022980"/>
    </source>
</evidence>
<dbReference type="AlphaFoldDB" id="H6C293"/>
<dbReference type="GO" id="GO:0006412">
    <property type="term" value="P:translation"/>
    <property type="evidence" value="ECO:0007669"/>
    <property type="project" value="InterPro"/>
</dbReference>
<keyword evidence="9" id="KW-1185">Reference proteome</keyword>
<comment type="similarity">
    <text evidence="2">Belongs to the mitochondrion-specific ribosomal protein mL49 family.</text>
</comment>
<evidence type="ECO:0000256" key="4">
    <source>
        <dbReference type="ARBA" id="ARBA00023128"/>
    </source>
</evidence>
<dbReference type="Proteomes" id="UP000007304">
    <property type="component" value="Unassembled WGS sequence"/>
</dbReference>
<dbReference type="eggNOG" id="KOG4034">
    <property type="taxonomic scope" value="Eukaryota"/>
</dbReference>
<dbReference type="RefSeq" id="XP_009159186.1">
    <property type="nucleotide sequence ID" value="XM_009160938.1"/>
</dbReference>
<dbReference type="GO" id="GO:0005762">
    <property type="term" value="C:mitochondrial large ribosomal subunit"/>
    <property type="evidence" value="ECO:0007669"/>
    <property type="project" value="TreeGrafter"/>
</dbReference>
<accession>H6C293</accession>
<dbReference type="STRING" id="858893.H6C293"/>
<gene>
    <name evidence="8" type="ORF">HMPREF1120_06728</name>
</gene>
<comment type="subcellular location">
    <subcellularLocation>
        <location evidence="1">Mitochondrion</location>
    </subcellularLocation>
</comment>
<dbReference type="InterPro" id="IPR007740">
    <property type="entry name" value="Ribosomal_mL49"/>
</dbReference>
<dbReference type="GeneID" id="20311367"/>
<dbReference type="PANTHER" id="PTHR13477:SF0">
    <property type="entry name" value="LARGE RIBOSOMAL SUBUNIT PROTEIN ML49"/>
    <property type="match status" value="1"/>
</dbReference>
<keyword evidence="4" id="KW-0496">Mitochondrion</keyword>
<evidence type="ECO:0000256" key="6">
    <source>
        <dbReference type="ARBA" id="ARBA00035191"/>
    </source>
</evidence>
<feature type="region of interest" description="Disordered" evidence="7">
    <location>
        <begin position="47"/>
        <end position="101"/>
    </location>
</feature>
<dbReference type="GO" id="GO:0003735">
    <property type="term" value="F:structural constituent of ribosome"/>
    <property type="evidence" value="ECO:0007669"/>
    <property type="project" value="InterPro"/>
</dbReference>
<feature type="compositionally biased region" description="Basic and acidic residues" evidence="7">
    <location>
        <begin position="47"/>
        <end position="68"/>
    </location>
</feature>
<name>H6C293_EXODN</name>
<protein>
    <recommendedName>
        <fullName evidence="6">Large ribosomal subunit protein mL49</fullName>
    </recommendedName>
</protein>
<evidence type="ECO:0000256" key="7">
    <source>
        <dbReference type="SAM" id="MobiDB-lite"/>
    </source>
</evidence>
<dbReference type="OrthoDB" id="19439at2759"/>
<organism evidence="8 9">
    <name type="scientific">Exophiala dermatitidis (strain ATCC 34100 / CBS 525.76 / NIH/UT8656)</name>
    <name type="common">Black yeast</name>
    <name type="synonym">Wangiella dermatitidis</name>
    <dbReference type="NCBI Taxonomy" id="858893"/>
    <lineage>
        <taxon>Eukaryota</taxon>
        <taxon>Fungi</taxon>
        <taxon>Dikarya</taxon>
        <taxon>Ascomycota</taxon>
        <taxon>Pezizomycotina</taxon>
        <taxon>Eurotiomycetes</taxon>
        <taxon>Chaetothyriomycetidae</taxon>
        <taxon>Chaetothyriales</taxon>
        <taxon>Herpotrichiellaceae</taxon>
        <taxon>Exophiala</taxon>
    </lineage>
</organism>